<dbReference type="Proteomes" id="UP000315389">
    <property type="component" value="Unassembled WGS sequence"/>
</dbReference>
<gene>
    <name evidence="1" type="ORF">FB461_0817</name>
</gene>
<evidence type="ECO:0000313" key="1">
    <source>
        <dbReference type="EMBL" id="TQL64319.1"/>
    </source>
</evidence>
<dbReference type="PANTHER" id="PTHR10285">
    <property type="entry name" value="URIDINE KINASE"/>
    <property type="match status" value="1"/>
</dbReference>
<dbReference type="InterPro" id="IPR027417">
    <property type="entry name" value="P-loop_NTPase"/>
</dbReference>
<proteinExistence type="predicted"/>
<dbReference type="Gene3D" id="3.40.50.300">
    <property type="entry name" value="P-loop containing nucleotide triphosphate hydrolases"/>
    <property type="match status" value="1"/>
</dbReference>
<keyword evidence="1" id="KW-0808">Transferase</keyword>
<evidence type="ECO:0000313" key="2">
    <source>
        <dbReference type="Proteomes" id="UP000315389"/>
    </source>
</evidence>
<accession>A0A542ZVI8</accession>
<dbReference type="AlphaFoldDB" id="A0A542ZVI8"/>
<organism evidence="1 2">
    <name type="scientific">Rarobacter faecitabidus</name>
    <dbReference type="NCBI Taxonomy" id="13243"/>
    <lineage>
        <taxon>Bacteria</taxon>
        <taxon>Bacillati</taxon>
        <taxon>Actinomycetota</taxon>
        <taxon>Actinomycetes</taxon>
        <taxon>Micrococcales</taxon>
        <taxon>Rarobacteraceae</taxon>
        <taxon>Rarobacter</taxon>
    </lineage>
</organism>
<reference evidence="1 2" key="1">
    <citation type="submission" date="2019-06" db="EMBL/GenBank/DDBJ databases">
        <title>Sequencing the genomes of 1000 actinobacteria strains.</title>
        <authorList>
            <person name="Klenk H.-P."/>
        </authorList>
    </citation>
    <scope>NUCLEOTIDE SEQUENCE [LARGE SCALE GENOMIC DNA]</scope>
    <source>
        <strain evidence="1 2">DSM 4813</strain>
    </source>
</reference>
<dbReference type="EMBL" id="VFOS01000001">
    <property type="protein sequence ID" value="TQL64319.1"/>
    <property type="molecule type" value="Genomic_DNA"/>
</dbReference>
<keyword evidence="1" id="KW-0418">Kinase</keyword>
<name>A0A542ZVI8_RARFA</name>
<protein>
    <submittedName>
        <fullName evidence="1">Phosphoribulokinase/uridine kinase family protein</fullName>
    </submittedName>
</protein>
<comment type="caution">
    <text evidence="1">The sequence shown here is derived from an EMBL/GenBank/DDBJ whole genome shotgun (WGS) entry which is preliminary data.</text>
</comment>
<dbReference type="GO" id="GO:0016301">
    <property type="term" value="F:kinase activity"/>
    <property type="evidence" value="ECO:0007669"/>
    <property type="project" value="UniProtKB-KW"/>
</dbReference>
<keyword evidence="2" id="KW-1185">Reference proteome</keyword>
<dbReference type="SUPFAM" id="SSF52540">
    <property type="entry name" value="P-loop containing nucleoside triphosphate hydrolases"/>
    <property type="match status" value="1"/>
</dbReference>
<sequence>MLVALVGAPGAGKSYVSAALGECLQQFAELGETACMAMDGYHLSNSALDSLGLRSKKGAPETFDPAGLASLLRRVRSGEPGTIYAPDYDRDLHEPVAARFAIPPGSGIVLVEGNYLLLDGGRWAEVTRAFDVSIFLDVPGELRRARLQARHVSFGRTPQQAADWVESVDEPNALLIEASAVRATVRVDAEALAGELRHLRCAGDKTA</sequence>